<feature type="region of interest" description="Disordered" evidence="6">
    <location>
        <begin position="1"/>
        <end position="25"/>
    </location>
</feature>
<evidence type="ECO:0000313" key="8">
    <source>
        <dbReference type="EMBL" id="KAB2591791.1"/>
    </source>
</evidence>
<dbReference type="GO" id="GO:0006508">
    <property type="term" value="P:proteolysis"/>
    <property type="evidence" value="ECO:0007669"/>
    <property type="project" value="UniProtKB-KW"/>
</dbReference>
<evidence type="ECO:0000256" key="2">
    <source>
        <dbReference type="ARBA" id="ARBA00022670"/>
    </source>
</evidence>
<comment type="caution">
    <text evidence="8">The sequence shown here is derived from an EMBL/GenBank/DDBJ whole genome shotgun (WGS) entry which is preliminary data.</text>
</comment>
<evidence type="ECO:0000256" key="5">
    <source>
        <dbReference type="PROSITE-ProRule" id="PRU01240"/>
    </source>
</evidence>
<dbReference type="InterPro" id="IPR050131">
    <property type="entry name" value="Peptidase_S8_subtilisin-like"/>
</dbReference>
<dbReference type="Pfam" id="PF00082">
    <property type="entry name" value="Peptidase_S8"/>
    <property type="match status" value="1"/>
</dbReference>
<keyword evidence="4" id="KW-0720">Serine protease</keyword>
<accession>A0A5N5EPN4</accession>
<evidence type="ECO:0000256" key="1">
    <source>
        <dbReference type="ARBA" id="ARBA00011073"/>
    </source>
</evidence>
<sequence>MSRTIEDRSSPNDRERLTRTIDPRVCPDIPPMLPDVVTVSATGAEGIKSSFSDYGKGVIDVAAPGGDVPGYQTPQPPAVEGLILSTLPGGRFGYEAGTSMASPHVAGVVALIKSRHPHASPAAVKVHAVRR</sequence>
<dbReference type="GO" id="GO:0004252">
    <property type="term" value="F:serine-type endopeptidase activity"/>
    <property type="evidence" value="ECO:0007669"/>
    <property type="project" value="InterPro"/>
</dbReference>
<feature type="compositionally biased region" description="Basic and acidic residues" evidence="6">
    <location>
        <begin position="1"/>
        <end position="22"/>
    </location>
</feature>
<reference evidence="8 9" key="1">
    <citation type="submission" date="2019-09" db="EMBL/GenBank/DDBJ databases">
        <authorList>
            <person name="Liu P."/>
        </authorList>
    </citation>
    <scope>NUCLEOTIDE SEQUENCE [LARGE SCALE GENOMIC DNA]</scope>
    <source>
        <strain evidence="8 9">TRM68085</strain>
    </source>
</reference>
<dbReference type="AlphaFoldDB" id="A0A5N5EPN4"/>
<dbReference type="InterPro" id="IPR036852">
    <property type="entry name" value="Peptidase_S8/S53_dom_sf"/>
</dbReference>
<dbReference type="Proteomes" id="UP000326907">
    <property type="component" value="Unassembled WGS sequence"/>
</dbReference>
<evidence type="ECO:0000313" key="9">
    <source>
        <dbReference type="Proteomes" id="UP000326907"/>
    </source>
</evidence>
<proteinExistence type="inferred from homology"/>
<organism evidence="8 9">
    <name type="scientific">Streptomyces arboris</name>
    <dbReference type="NCBI Taxonomy" id="2600619"/>
    <lineage>
        <taxon>Bacteria</taxon>
        <taxon>Bacillati</taxon>
        <taxon>Actinomycetota</taxon>
        <taxon>Actinomycetes</taxon>
        <taxon>Kitasatosporales</taxon>
        <taxon>Streptomycetaceae</taxon>
        <taxon>Streptomyces</taxon>
    </lineage>
</organism>
<evidence type="ECO:0000256" key="3">
    <source>
        <dbReference type="ARBA" id="ARBA00022801"/>
    </source>
</evidence>
<dbReference type="PROSITE" id="PS51892">
    <property type="entry name" value="SUBTILASE"/>
    <property type="match status" value="1"/>
</dbReference>
<dbReference type="PANTHER" id="PTHR43806">
    <property type="entry name" value="PEPTIDASE S8"/>
    <property type="match status" value="1"/>
</dbReference>
<comment type="caution">
    <text evidence="5">Lacks conserved residue(s) required for the propagation of feature annotation.</text>
</comment>
<comment type="similarity">
    <text evidence="1 5">Belongs to the peptidase S8 family.</text>
</comment>
<dbReference type="PANTHER" id="PTHR43806:SF11">
    <property type="entry name" value="CEREVISIN-RELATED"/>
    <property type="match status" value="1"/>
</dbReference>
<dbReference type="InterPro" id="IPR023828">
    <property type="entry name" value="Peptidase_S8_Ser-AS"/>
</dbReference>
<dbReference type="EMBL" id="VYUA01000011">
    <property type="protein sequence ID" value="KAB2591791.1"/>
    <property type="molecule type" value="Genomic_DNA"/>
</dbReference>
<evidence type="ECO:0000256" key="6">
    <source>
        <dbReference type="SAM" id="MobiDB-lite"/>
    </source>
</evidence>
<evidence type="ECO:0000256" key="4">
    <source>
        <dbReference type="ARBA" id="ARBA00022825"/>
    </source>
</evidence>
<keyword evidence="3" id="KW-0378">Hydrolase</keyword>
<keyword evidence="2" id="KW-0645">Protease</keyword>
<dbReference type="PROSITE" id="PS00138">
    <property type="entry name" value="SUBTILASE_SER"/>
    <property type="match status" value="1"/>
</dbReference>
<keyword evidence="9" id="KW-1185">Reference proteome</keyword>
<evidence type="ECO:0000259" key="7">
    <source>
        <dbReference type="Pfam" id="PF00082"/>
    </source>
</evidence>
<protein>
    <submittedName>
        <fullName evidence="8">S8 family serine peptidase</fullName>
    </submittedName>
</protein>
<gene>
    <name evidence="8" type="ORF">F5983_15130</name>
</gene>
<dbReference type="InterPro" id="IPR000209">
    <property type="entry name" value="Peptidase_S8/S53_dom"/>
</dbReference>
<dbReference type="Gene3D" id="3.40.50.200">
    <property type="entry name" value="Peptidase S8/S53 domain"/>
    <property type="match status" value="1"/>
</dbReference>
<feature type="domain" description="Peptidase S8/S53" evidence="7">
    <location>
        <begin position="30"/>
        <end position="127"/>
    </location>
</feature>
<dbReference type="SUPFAM" id="SSF52743">
    <property type="entry name" value="Subtilisin-like"/>
    <property type="match status" value="1"/>
</dbReference>
<name>A0A5N5EPN4_9ACTN</name>